<protein>
    <submittedName>
        <fullName evidence="1">Uncharacterized protein</fullName>
    </submittedName>
</protein>
<proteinExistence type="predicted"/>
<sequence length="88" mass="9381">MLYQRTGAPTVPPTQSSTPCAREEAILLSWSGSAPQPLAEESGGIQPARCFIGRKVSEQDSGNYSLCCAFGGRWSCVVFAVQVTPQES</sequence>
<evidence type="ECO:0000313" key="2">
    <source>
        <dbReference type="Proteomes" id="UP000824540"/>
    </source>
</evidence>
<feature type="non-terminal residue" evidence="1">
    <location>
        <position position="1"/>
    </location>
</feature>
<evidence type="ECO:0000313" key="1">
    <source>
        <dbReference type="EMBL" id="KAG9330407.1"/>
    </source>
</evidence>
<gene>
    <name evidence="1" type="ORF">JZ751_025520</name>
</gene>
<accession>A0A8T2N1E4</accession>
<dbReference type="AlphaFoldDB" id="A0A8T2N1E4"/>
<organism evidence="1 2">
    <name type="scientific">Albula glossodonta</name>
    <name type="common">roundjaw bonefish</name>
    <dbReference type="NCBI Taxonomy" id="121402"/>
    <lineage>
        <taxon>Eukaryota</taxon>
        <taxon>Metazoa</taxon>
        <taxon>Chordata</taxon>
        <taxon>Craniata</taxon>
        <taxon>Vertebrata</taxon>
        <taxon>Euteleostomi</taxon>
        <taxon>Actinopterygii</taxon>
        <taxon>Neopterygii</taxon>
        <taxon>Teleostei</taxon>
        <taxon>Albuliformes</taxon>
        <taxon>Albulidae</taxon>
        <taxon>Albula</taxon>
    </lineage>
</organism>
<reference evidence="1" key="1">
    <citation type="thesis" date="2021" institute="BYU ScholarsArchive" country="Provo, UT, USA">
        <title>Applications of and Algorithms for Genome Assembly and Genomic Analyses with an Emphasis on Marine Teleosts.</title>
        <authorList>
            <person name="Pickett B.D."/>
        </authorList>
    </citation>
    <scope>NUCLEOTIDE SEQUENCE</scope>
    <source>
        <strain evidence="1">HI-2016</strain>
    </source>
</reference>
<keyword evidence="2" id="KW-1185">Reference proteome</keyword>
<name>A0A8T2N1E4_9TELE</name>
<comment type="caution">
    <text evidence="1">The sequence shown here is derived from an EMBL/GenBank/DDBJ whole genome shotgun (WGS) entry which is preliminary data.</text>
</comment>
<dbReference type="EMBL" id="JAFBMS010000621">
    <property type="protein sequence ID" value="KAG9330407.1"/>
    <property type="molecule type" value="Genomic_DNA"/>
</dbReference>
<dbReference type="Proteomes" id="UP000824540">
    <property type="component" value="Unassembled WGS sequence"/>
</dbReference>